<organism evidence="1 2">
    <name type="scientific">Baudoinia panamericana (strain UAMH 10762)</name>
    <name type="common">Angels' share fungus</name>
    <name type="synonym">Baudoinia compniacensis (strain UAMH 10762)</name>
    <dbReference type="NCBI Taxonomy" id="717646"/>
    <lineage>
        <taxon>Eukaryota</taxon>
        <taxon>Fungi</taxon>
        <taxon>Dikarya</taxon>
        <taxon>Ascomycota</taxon>
        <taxon>Pezizomycotina</taxon>
        <taxon>Dothideomycetes</taxon>
        <taxon>Dothideomycetidae</taxon>
        <taxon>Mycosphaerellales</taxon>
        <taxon>Teratosphaeriaceae</taxon>
        <taxon>Baudoinia</taxon>
    </lineage>
</organism>
<dbReference type="KEGG" id="bcom:BAUCODRAFT_351061"/>
<dbReference type="AlphaFoldDB" id="M2N6S4"/>
<dbReference type="GeneID" id="19112606"/>
<sequence>MVNTDEPKGRKTCFCNAGRSVSWMGGSTYSSRLRCQREEGGSHIVSCQERNNRRRNLPLSVAGVNRRQGTLNVTTRESS</sequence>
<gene>
    <name evidence="1" type="ORF">BAUCODRAFT_351061</name>
</gene>
<dbReference type="Proteomes" id="UP000011761">
    <property type="component" value="Unassembled WGS sequence"/>
</dbReference>
<evidence type="ECO:0000313" key="2">
    <source>
        <dbReference type="Proteomes" id="UP000011761"/>
    </source>
</evidence>
<name>M2N6S4_BAUPA</name>
<proteinExistence type="predicted"/>
<dbReference type="HOGENOM" id="CLU_2605657_0_0_1"/>
<dbReference type="RefSeq" id="XP_007673339.1">
    <property type="nucleotide sequence ID" value="XM_007675149.1"/>
</dbReference>
<keyword evidence="2" id="KW-1185">Reference proteome</keyword>
<protein>
    <submittedName>
        <fullName evidence="1">Uncharacterized protein</fullName>
    </submittedName>
</protein>
<reference evidence="1 2" key="1">
    <citation type="journal article" date="2012" name="PLoS Pathog.">
        <title>Diverse lifestyles and strategies of plant pathogenesis encoded in the genomes of eighteen Dothideomycetes fungi.</title>
        <authorList>
            <person name="Ohm R.A."/>
            <person name="Feau N."/>
            <person name="Henrissat B."/>
            <person name="Schoch C.L."/>
            <person name="Horwitz B.A."/>
            <person name="Barry K.W."/>
            <person name="Condon B.J."/>
            <person name="Copeland A.C."/>
            <person name="Dhillon B."/>
            <person name="Glaser F."/>
            <person name="Hesse C.N."/>
            <person name="Kosti I."/>
            <person name="LaButti K."/>
            <person name="Lindquist E.A."/>
            <person name="Lucas S."/>
            <person name="Salamov A.A."/>
            <person name="Bradshaw R.E."/>
            <person name="Ciuffetti L."/>
            <person name="Hamelin R.C."/>
            <person name="Kema G.H.J."/>
            <person name="Lawrence C."/>
            <person name="Scott J.A."/>
            <person name="Spatafora J.W."/>
            <person name="Turgeon B.G."/>
            <person name="de Wit P.J.G.M."/>
            <person name="Zhong S."/>
            <person name="Goodwin S.B."/>
            <person name="Grigoriev I.V."/>
        </authorList>
    </citation>
    <scope>NUCLEOTIDE SEQUENCE [LARGE SCALE GENOMIC DNA]</scope>
    <source>
        <strain evidence="1 2">UAMH 10762</strain>
    </source>
</reference>
<evidence type="ECO:0000313" key="1">
    <source>
        <dbReference type="EMBL" id="EMC99798.1"/>
    </source>
</evidence>
<accession>M2N6S4</accession>
<dbReference type="EMBL" id="KB445551">
    <property type="protein sequence ID" value="EMC99798.1"/>
    <property type="molecule type" value="Genomic_DNA"/>
</dbReference>